<evidence type="ECO:0000313" key="3">
    <source>
        <dbReference type="Proteomes" id="UP000288805"/>
    </source>
</evidence>
<gene>
    <name evidence="2" type="primary">VvCHDh000004_1181</name>
    <name evidence="2" type="ORF">CK203_095507</name>
</gene>
<dbReference type="PANTHER" id="PTHR33116:SF78">
    <property type="entry name" value="OS12G0587133 PROTEIN"/>
    <property type="match status" value="1"/>
</dbReference>
<dbReference type="EMBL" id="QGNW01002200">
    <property type="protein sequence ID" value="RVW23308.1"/>
    <property type="molecule type" value="Genomic_DNA"/>
</dbReference>
<dbReference type="Proteomes" id="UP000288805">
    <property type="component" value="Unassembled WGS sequence"/>
</dbReference>
<feature type="region of interest" description="Disordered" evidence="1">
    <location>
        <begin position="78"/>
        <end position="130"/>
    </location>
</feature>
<feature type="compositionally biased region" description="Basic residues" evidence="1">
    <location>
        <begin position="166"/>
        <end position="179"/>
    </location>
</feature>
<evidence type="ECO:0000256" key="1">
    <source>
        <dbReference type="SAM" id="MobiDB-lite"/>
    </source>
</evidence>
<accession>A0A438CJC2</accession>
<protein>
    <submittedName>
        <fullName evidence="2">Putative ribonuclease H protein</fullName>
    </submittedName>
</protein>
<evidence type="ECO:0000313" key="2">
    <source>
        <dbReference type="EMBL" id="RVW23308.1"/>
    </source>
</evidence>
<reference evidence="2 3" key="1">
    <citation type="journal article" date="2018" name="PLoS Genet.">
        <title>Population sequencing reveals clonal diversity and ancestral inbreeding in the grapevine cultivar Chardonnay.</title>
        <authorList>
            <person name="Roach M.J."/>
            <person name="Johnson D.L."/>
            <person name="Bohlmann J."/>
            <person name="van Vuuren H.J."/>
            <person name="Jones S.J."/>
            <person name="Pretorius I.S."/>
            <person name="Schmidt S.A."/>
            <person name="Borneman A.R."/>
        </authorList>
    </citation>
    <scope>NUCLEOTIDE SEQUENCE [LARGE SCALE GENOMIC DNA]</scope>
    <source>
        <strain evidence="3">cv. Chardonnay</strain>
        <tissue evidence="2">Leaf</tissue>
    </source>
</reference>
<feature type="region of interest" description="Disordered" evidence="1">
    <location>
        <begin position="166"/>
        <end position="186"/>
    </location>
</feature>
<feature type="region of interest" description="Disordered" evidence="1">
    <location>
        <begin position="344"/>
        <end position="367"/>
    </location>
</feature>
<name>A0A438CJC2_VITVI</name>
<organism evidence="2 3">
    <name type="scientific">Vitis vinifera</name>
    <name type="common">Grape</name>
    <dbReference type="NCBI Taxonomy" id="29760"/>
    <lineage>
        <taxon>Eukaryota</taxon>
        <taxon>Viridiplantae</taxon>
        <taxon>Streptophyta</taxon>
        <taxon>Embryophyta</taxon>
        <taxon>Tracheophyta</taxon>
        <taxon>Spermatophyta</taxon>
        <taxon>Magnoliopsida</taxon>
        <taxon>eudicotyledons</taxon>
        <taxon>Gunneridae</taxon>
        <taxon>Pentapetalae</taxon>
        <taxon>rosids</taxon>
        <taxon>Vitales</taxon>
        <taxon>Vitaceae</taxon>
        <taxon>Viteae</taxon>
        <taxon>Vitis</taxon>
    </lineage>
</organism>
<comment type="caution">
    <text evidence="2">The sequence shown here is derived from an EMBL/GenBank/DDBJ whole genome shotgun (WGS) entry which is preliminary data.</text>
</comment>
<sequence length="1587" mass="177139">MSLFMELISHDMIMLFSIFHFLKPGSVVSGMTASLERNHCHQGLEFQICPLILGDVTLDTCDDVIPYFCHGPERTPKEARAGLGLPQTGRKGGWSASGEPGGGSASPGKWLTRPHAPAREMQSPAGKTRVGGAWMVSGSGALGQIGDLLQALLAVVEKNRRRKVHRKKFAGKVRRKSCRRTGTDGRNEREREMIGLRYGQKDLAGMSDGLNKRWPEGIRAKSFEILIEELGGKLRGCIWERSKGVSSWIRFGEASLRCLLDGVEVCCREVNNSAWAIGWEEGNRKYRMERRSNGAGRFIFCSVRDIDSKKYSIIVPEGKGQSFGWNSLAERLRDLGVTPLGGLQGPKGSEDLPVSLDRGGGRRSAWKNRTNESVSGRWWGPSSAPCPEVEYVRSWGTEALGFEGESEGGHARQRIIVFDFELPNEAERVFSQRSDNFKENVIVLERWNLEGGVFARSPWQKKFGELPSTAIWLWGRVVIPFNFGGSLPPGSRRWCRRDVSAGKVAQGKEKRLVEQFVISAVEGQREKVEQLRLQQGESAVSACGGDSTLCPVVFYEVGDAVEGRVGSADGRVREGDGIFLNKWKAQLLGQVSGQKGQLGCLWAFSINGRRRFKWGRISSPRARAQSPGVEKGSGDADLLVRGEAPSASRPTAQIFSSESQAFIVEDPIVDNLRAASQSEAFAVPKKGVFGLDFEIEGEEQLPLSIILADGSNGEMGPGGETSGGEGRGDEFEILLQDLEGRGCRWDDSCLARFSKFLGFSTEGFEGEILNLLLRNKRRREQNIKKDISGSTKFDRELKKLEWSINYKGARKEKSLVRDGDQNSRYIQRDCSQSWSGKILRLGCYECKGAAGGVVVFWDNRVLELMGMEVGLFSVSCRFKNCEDGFLWTFTGVYGPTMKRHRELFWEELGAIRGLWSDPWCIGGDLTWIGRIISVGRSVFPSQDRYPITSQSVRWGWDEERSNSISVREYVVEGGGVQGAVKGLEWNSEVFGKVGVNKGLALDKVSYWDNQEQLRALNEQELEARKEAREEFKKWALMEETSWRQKSREIWLKEGDKNTGFSTRWQIRTEGGTDLLSDPGGWRPCCNNIEFDSIGDEEAARLEESFSGDEVFLALSDLNGDKAPGPDGFSLAFWQFCWDFVKDECGAEDLSDFRPISLVGGLYKLLAKVLANRLKKVVGKVVSSTQNAFVEGRQILDAALVANEGVKARRPLSPYLFVLGMEALSSLINRAVRGVSFRLQDRGKGRCRDPSYAPCSTSGLRINLNKSEILPVGSVENVELLAAELGCKVGSLPSTYLGLPLGASHKSVKVWDRVEERMRKKLALWKRQFISGGRITLIRSTLASMPTYLMSLLCMPRVVKLRLEKIQRDFLWGGGALEKRPHLVKWAVVCTHKKMGGLGIRNLSILNRALLCKWSWRFAVERDSYWKLIISTKYGVERGGWSTCGARKGHGVGLWKEISKEGLLLLNNVSFSVGDGKRVRFWKDIWRGNTPLCEAFPSLFDLAGSKDAWVADYWDPMGEEGGWTPLFLRPFNDWEVERLLSSIQGKRLDVDGEDRMLWKGTKNEIFIVKSLYKSLDHSCAISFPGNII</sequence>
<dbReference type="PANTHER" id="PTHR33116">
    <property type="entry name" value="REVERSE TRANSCRIPTASE ZINC-BINDING DOMAIN-CONTAINING PROTEIN-RELATED-RELATED"/>
    <property type="match status" value="1"/>
</dbReference>
<proteinExistence type="predicted"/>